<dbReference type="InterPro" id="IPR006440">
    <property type="entry name" value="Doc"/>
</dbReference>
<dbReference type="GO" id="GO:0016301">
    <property type="term" value="F:kinase activity"/>
    <property type="evidence" value="ECO:0007669"/>
    <property type="project" value="InterPro"/>
</dbReference>
<dbReference type="InterPro" id="IPR003812">
    <property type="entry name" value="Fido"/>
</dbReference>
<evidence type="ECO:0000259" key="1">
    <source>
        <dbReference type="PROSITE" id="PS51459"/>
    </source>
</evidence>
<dbReference type="NCBIfam" id="TIGR01550">
    <property type="entry name" value="DOC_P1"/>
    <property type="match status" value="1"/>
</dbReference>
<organism evidence="2">
    <name type="scientific">Christensenella massiliensis</name>
    <dbReference type="NCBI Taxonomy" id="1805714"/>
    <lineage>
        <taxon>Bacteria</taxon>
        <taxon>Bacillati</taxon>
        <taxon>Bacillota</taxon>
        <taxon>Clostridia</taxon>
        <taxon>Christensenellales</taxon>
        <taxon>Christensenellaceae</taxon>
        <taxon>Christensenella</taxon>
    </lineage>
</organism>
<evidence type="ECO:0000313" key="2">
    <source>
        <dbReference type="EMBL" id="XCC63357.1"/>
    </source>
</evidence>
<dbReference type="AlphaFoldDB" id="A0AAU8AC78"/>
<dbReference type="PROSITE" id="PS51459">
    <property type="entry name" value="FIDO"/>
    <property type="match status" value="1"/>
</dbReference>
<sequence length="125" mass="14257">MKRLTGEQIKLLHKILLDETGGLDGLRDENLFESAINSPFQTFDGVYVYPTLEHKASRLGYSLICNHPFVDGNKRVGIMAMLSFLELNEIKIDCEDDDLIRIGLEIADGTMNDEQLLHWILNHEL</sequence>
<feature type="domain" description="Fido" evidence="1">
    <location>
        <begin position="4"/>
        <end position="122"/>
    </location>
</feature>
<dbReference type="Gene3D" id="1.20.120.1870">
    <property type="entry name" value="Fic/DOC protein, Fido domain"/>
    <property type="match status" value="1"/>
</dbReference>
<accession>A0AAU8AC78</accession>
<dbReference type="PANTHER" id="PTHR39426">
    <property type="entry name" value="HOMOLOGY TO DEATH-ON-CURING PROTEIN OF PHAGE P1"/>
    <property type="match status" value="1"/>
</dbReference>
<proteinExistence type="predicted"/>
<dbReference type="SUPFAM" id="SSF140931">
    <property type="entry name" value="Fic-like"/>
    <property type="match status" value="1"/>
</dbReference>
<dbReference type="EMBL" id="CP117826">
    <property type="protein sequence ID" value="XCC63357.1"/>
    <property type="molecule type" value="Genomic_DNA"/>
</dbReference>
<protein>
    <submittedName>
        <fullName evidence="2">Type II toxin-antitoxin system death-on-curing family toxin</fullName>
    </submittedName>
</protein>
<reference evidence="2" key="1">
    <citation type="submission" date="2023-02" db="EMBL/GenBank/DDBJ databases">
        <title>Gut commensal Christensenella minuta modulates host metabolism via a new class of secondary bile acids.</title>
        <authorList>
            <person name="Liu C."/>
        </authorList>
    </citation>
    <scope>NUCLEOTIDE SEQUENCE</scope>
    <source>
        <strain evidence="2">CA70</strain>
    </source>
</reference>
<name>A0AAU8AC78_9FIRM</name>
<dbReference type="PIRSF" id="PIRSF018297">
    <property type="entry name" value="Doc"/>
    <property type="match status" value="1"/>
</dbReference>
<gene>
    <name evidence="2" type="ORF">PUP29_05440</name>
</gene>
<dbReference type="RefSeq" id="WP_079546775.1">
    <property type="nucleotide sequence ID" value="NZ_CP117826.1"/>
</dbReference>
<dbReference type="Pfam" id="PF02661">
    <property type="entry name" value="Fic"/>
    <property type="match status" value="1"/>
</dbReference>
<dbReference type="InterPro" id="IPR053737">
    <property type="entry name" value="Type_II_TA_Toxin"/>
</dbReference>
<dbReference type="InterPro" id="IPR036597">
    <property type="entry name" value="Fido-like_dom_sf"/>
</dbReference>
<dbReference type="PANTHER" id="PTHR39426:SF1">
    <property type="entry name" value="HOMOLOGY TO DEATH-ON-CURING PROTEIN OF PHAGE P1"/>
    <property type="match status" value="1"/>
</dbReference>